<dbReference type="AlphaFoldDB" id="A0A7S1AGF2"/>
<feature type="compositionally biased region" description="Basic residues" evidence="1">
    <location>
        <begin position="260"/>
        <end position="270"/>
    </location>
</feature>
<proteinExistence type="predicted"/>
<reference evidence="2" key="1">
    <citation type="submission" date="2021-01" db="EMBL/GenBank/DDBJ databases">
        <authorList>
            <person name="Corre E."/>
            <person name="Pelletier E."/>
            <person name="Niang G."/>
            <person name="Scheremetjew M."/>
            <person name="Finn R."/>
            <person name="Kale V."/>
            <person name="Holt S."/>
            <person name="Cochrane G."/>
            <person name="Meng A."/>
            <person name="Brown T."/>
            <person name="Cohen L."/>
        </authorList>
    </citation>
    <scope>NUCLEOTIDE SEQUENCE</scope>
</reference>
<feature type="region of interest" description="Disordered" evidence="1">
    <location>
        <begin position="211"/>
        <end position="280"/>
    </location>
</feature>
<name>A0A7S1AGF2_NOCSC</name>
<evidence type="ECO:0000313" key="2">
    <source>
        <dbReference type="EMBL" id="CAD8852717.1"/>
    </source>
</evidence>
<gene>
    <name evidence="2" type="ORF">NSCI0253_LOCUS27067</name>
</gene>
<protein>
    <submittedName>
        <fullName evidence="2">Uncharacterized protein</fullName>
    </submittedName>
</protein>
<evidence type="ECO:0000256" key="1">
    <source>
        <dbReference type="SAM" id="MobiDB-lite"/>
    </source>
</evidence>
<sequence>MPSVLCGLRCFDVQSSTAGDAAREFSAALAPSVDCGVEVYRLERLSIDEPLSAEELVLCCIPGWHFDFAALESLHSDFESLQEEHEGLQIQYSRTHEAFLALNESFENLEAAQCGETRDVQQLRRQLATSERKQQDTKITVMALRGEFMHLVNMMSENGSRYQHLELRALQKELDGARTPWQDMRGSTQIARHADKLGVCRSLADDVVKPARHVSQPPAHEALRSAAGARGGDGPRRPAGSPRPHRSGVPGSFTAPAPRTRLRGFHHRSGHSAGAPGRIM</sequence>
<dbReference type="EMBL" id="HBFQ01038186">
    <property type="protein sequence ID" value="CAD8852717.1"/>
    <property type="molecule type" value="Transcribed_RNA"/>
</dbReference>
<accession>A0A7S1AGF2</accession>
<organism evidence="2">
    <name type="scientific">Noctiluca scintillans</name>
    <name type="common">Sea sparkle</name>
    <name type="synonym">Red tide dinoflagellate</name>
    <dbReference type="NCBI Taxonomy" id="2966"/>
    <lineage>
        <taxon>Eukaryota</taxon>
        <taxon>Sar</taxon>
        <taxon>Alveolata</taxon>
        <taxon>Dinophyceae</taxon>
        <taxon>Noctilucales</taxon>
        <taxon>Noctilucaceae</taxon>
        <taxon>Noctiluca</taxon>
    </lineage>
</organism>